<dbReference type="Proteomes" id="UP000682782">
    <property type="component" value="Chromosome"/>
</dbReference>
<name>A0AC61NML6_9FIRM</name>
<dbReference type="EMBL" id="CP068393">
    <property type="protein sequence ID" value="QUC68213.1"/>
    <property type="molecule type" value="Genomic_DNA"/>
</dbReference>
<keyword evidence="2" id="KW-1185">Reference proteome</keyword>
<reference evidence="1" key="1">
    <citation type="submission" date="2021-01" db="EMBL/GenBank/DDBJ databases">
        <title>Complete genome sequence of Clostridiales bacterium R-7.</title>
        <authorList>
            <person name="Mahoney-Kurpe S.C."/>
            <person name="Palevich N."/>
            <person name="Koike S."/>
            <person name="Moon C.D."/>
            <person name="Attwood G.T."/>
        </authorList>
    </citation>
    <scope>NUCLEOTIDE SEQUENCE</scope>
    <source>
        <strain evidence="1">R-7</strain>
    </source>
</reference>
<evidence type="ECO:0000313" key="2">
    <source>
        <dbReference type="Proteomes" id="UP000682782"/>
    </source>
</evidence>
<organism evidence="1 2">
    <name type="scientific">Aristaeella hokkaidonensis</name>
    <dbReference type="NCBI Taxonomy" id="3046382"/>
    <lineage>
        <taxon>Bacteria</taxon>
        <taxon>Bacillati</taxon>
        <taxon>Bacillota</taxon>
        <taxon>Clostridia</taxon>
        <taxon>Eubacteriales</taxon>
        <taxon>Aristaeellaceae</taxon>
        <taxon>Aristaeella</taxon>
    </lineage>
</organism>
<evidence type="ECO:0000313" key="1">
    <source>
        <dbReference type="EMBL" id="QUC68213.1"/>
    </source>
</evidence>
<sequence>MRILVLFTNSDLTLKEGNTSLIVRRAEAMYQEKDIYTKCYILGKTKYSIDTLRYEGISFSKMKIEDIDQIISENNPDIILYYGFKILRIHYKVKKALHKNALKSEISYDMQACNEEKIEYNCNNIKQYAKYLMQKEIFRYIINNVDSCFVVSEELKDYCQKYIKKNKTVKFYKVRCGINSYKQPKQLLQDREKYRTTLGVDNNTIVFVYSGFRSAWQMIDVIIQQFQNYDRTIDNCYFCFFCNIDTNFENLLKESFPKRNYYCAFLNHEDYFGYLSACDVGFLYREKNMTNKVAFPNKFSDYLAAGLIVGINDALAEPNRILNQYNVLHLDTSFSPNMEVKELVEQRKKDILQYYKVVDEVLDNEIVFNGQISNLNI</sequence>
<protein>
    <submittedName>
        <fullName evidence="1">Uncharacterized protein</fullName>
    </submittedName>
</protein>
<accession>A0AC61NML6</accession>
<proteinExistence type="predicted"/>
<gene>
    <name evidence="1" type="ORF">JYE49_05830</name>
</gene>